<evidence type="ECO:0000256" key="3">
    <source>
        <dbReference type="ARBA" id="ARBA00022833"/>
    </source>
</evidence>
<accession>A0A8H6T0K3</accession>
<evidence type="ECO:0000256" key="4">
    <source>
        <dbReference type="PROSITE-ProRule" id="PRU00175"/>
    </source>
</evidence>
<dbReference type="Gene3D" id="3.30.40.10">
    <property type="entry name" value="Zinc/RING finger domain, C3HC4 (zinc finger)"/>
    <property type="match status" value="1"/>
</dbReference>
<comment type="caution">
    <text evidence="8">The sequence shown here is derived from an EMBL/GenBank/DDBJ whole genome shotgun (WGS) entry which is preliminary data.</text>
</comment>
<dbReference type="GeneID" id="59342559"/>
<evidence type="ECO:0000313" key="9">
    <source>
        <dbReference type="Proteomes" id="UP000636479"/>
    </source>
</evidence>
<feature type="compositionally biased region" description="Acidic residues" evidence="6">
    <location>
        <begin position="327"/>
        <end position="345"/>
    </location>
</feature>
<protein>
    <submittedName>
        <fullName evidence="8">RING finger domain protein</fullName>
    </submittedName>
</protein>
<dbReference type="PANTHER" id="PTHR12109">
    <property type="entry name" value="RING FINGER PROTEIN 141-RELATED"/>
    <property type="match status" value="1"/>
</dbReference>
<dbReference type="RefSeq" id="XP_037222928.1">
    <property type="nucleotide sequence ID" value="XM_037360043.1"/>
</dbReference>
<dbReference type="InterPro" id="IPR001841">
    <property type="entry name" value="Znf_RING"/>
</dbReference>
<feature type="domain" description="RING-type" evidence="7">
    <location>
        <begin position="229"/>
        <end position="287"/>
    </location>
</feature>
<dbReference type="InterPro" id="IPR018957">
    <property type="entry name" value="Znf_C3HC4_RING-type"/>
</dbReference>
<dbReference type="OrthoDB" id="6105938at2759"/>
<dbReference type="Proteomes" id="UP000636479">
    <property type="component" value="Unassembled WGS sequence"/>
</dbReference>
<proteinExistence type="predicted"/>
<evidence type="ECO:0000256" key="5">
    <source>
        <dbReference type="SAM" id="Coils"/>
    </source>
</evidence>
<evidence type="ECO:0000259" key="7">
    <source>
        <dbReference type="PROSITE" id="PS50089"/>
    </source>
</evidence>
<keyword evidence="1" id="KW-0479">Metal-binding</keyword>
<evidence type="ECO:0000256" key="1">
    <source>
        <dbReference type="ARBA" id="ARBA00022723"/>
    </source>
</evidence>
<feature type="compositionally biased region" description="Polar residues" evidence="6">
    <location>
        <begin position="11"/>
        <end position="33"/>
    </location>
</feature>
<evidence type="ECO:0000256" key="2">
    <source>
        <dbReference type="ARBA" id="ARBA00022771"/>
    </source>
</evidence>
<keyword evidence="2 4" id="KW-0863">Zinc-finger</keyword>
<dbReference type="PANTHER" id="PTHR12109:SF5">
    <property type="entry name" value="RING-TYPE DOMAIN-CONTAINING PROTEIN"/>
    <property type="match status" value="1"/>
</dbReference>
<feature type="compositionally biased region" description="Basic and acidic residues" evidence="6">
    <location>
        <begin position="110"/>
        <end position="128"/>
    </location>
</feature>
<sequence>MNRPVVATRSARITPSAVTSTRTPISNEGQWTRSKSRSPSRHGAGTRLDPFNVDASSNTGQPSVKRKRSLNSVGNSNSPVIMDDVDRGQRIKSKPLLHRTMPPSASSSRPRKDRETSARPRSHLDSSHHTQQLPTVNPTIRQVDTNTTKERQDVATAIEFERMRKELETLKKESKKQAKKQNKTIEDLKAQLAAEKLSREQQERALTVVSTKLSKNEQLVQTIESSLQCQICIELLSRPHLLVPCGHIFCSGCLEQWFRAAPAGEDEDDDMGDDFLLHREKKCPTCRARVVRRPVPTFIVKDVVNTLRPTPPSAGTENDPWKGLFLEDYDSDGSNDDEDMEDYDGYSDGGSEDAHAAVFGHWPRDELAALMFGANPLAGYYGSNSGSDDGMGHGSEDDESGSGSENEDDDEVYSDAEEELFAAPVDRTIWPQHNVQDALHIGAINNNPWYPPLAFQEEELEEIQPRRRRRNGWN</sequence>
<feature type="compositionally biased region" description="Polar residues" evidence="6">
    <location>
        <begin position="70"/>
        <end position="79"/>
    </location>
</feature>
<dbReference type="EMBL" id="JACAZF010000003">
    <property type="protein sequence ID" value="KAF7309478.1"/>
    <property type="molecule type" value="Genomic_DNA"/>
</dbReference>
<name>A0A8H6T0K3_9AGAR</name>
<dbReference type="SUPFAM" id="SSF57850">
    <property type="entry name" value="RING/U-box"/>
    <property type="match status" value="1"/>
</dbReference>
<feature type="region of interest" description="Disordered" evidence="6">
    <location>
        <begin position="309"/>
        <end position="349"/>
    </location>
</feature>
<dbReference type="PROSITE" id="PS50089">
    <property type="entry name" value="ZF_RING_2"/>
    <property type="match status" value="1"/>
</dbReference>
<dbReference type="PROSITE" id="PS00518">
    <property type="entry name" value="ZF_RING_1"/>
    <property type="match status" value="1"/>
</dbReference>
<dbReference type="InterPro" id="IPR047126">
    <property type="entry name" value="RNF141-like"/>
</dbReference>
<dbReference type="SMART" id="SM00184">
    <property type="entry name" value="RING"/>
    <property type="match status" value="1"/>
</dbReference>
<dbReference type="InterPro" id="IPR017907">
    <property type="entry name" value="Znf_RING_CS"/>
</dbReference>
<gene>
    <name evidence="8" type="ORF">MIND_00318600</name>
</gene>
<feature type="compositionally biased region" description="Polar residues" evidence="6">
    <location>
        <begin position="129"/>
        <end position="146"/>
    </location>
</feature>
<reference evidence="8" key="1">
    <citation type="submission" date="2020-05" db="EMBL/GenBank/DDBJ databases">
        <title>Mycena genomes resolve the evolution of fungal bioluminescence.</title>
        <authorList>
            <person name="Tsai I.J."/>
        </authorList>
    </citation>
    <scope>NUCLEOTIDE SEQUENCE</scope>
    <source>
        <strain evidence="8">171206Taipei</strain>
    </source>
</reference>
<dbReference type="GO" id="GO:0008270">
    <property type="term" value="F:zinc ion binding"/>
    <property type="evidence" value="ECO:0007669"/>
    <property type="project" value="UniProtKB-KW"/>
</dbReference>
<keyword evidence="3" id="KW-0862">Zinc</keyword>
<keyword evidence="9" id="KW-1185">Reference proteome</keyword>
<dbReference type="Pfam" id="PF00097">
    <property type="entry name" value="zf-C3HC4"/>
    <property type="match status" value="1"/>
</dbReference>
<dbReference type="AlphaFoldDB" id="A0A8H6T0K3"/>
<organism evidence="8 9">
    <name type="scientific">Mycena indigotica</name>
    <dbReference type="NCBI Taxonomy" id="2126181"/>
    <lineage>
        <taxon>Eukaryota</taxon>
        <taxon>Fungi</taxon>
        <taxon>Dikarya</taxon>
        <taxon>Basidiomycota</taxon>
        <taxon>Agaricomycotina</taxon>
        <taxon>Agaricomycetes</taxon>
        <taxon>Agaricomycetidae</taxon>
        <taxon>Agaricales</taxon>
        <taxon>Marasmiineae</taxon>
        <taxon>Mycenaceae</taxon>
        <taxon>Mycena</taxon>
    </lineage>
</organism>
<keyword evidence="5" id="KW-0175">Coiled coil</keyword>
<feature type="coiled-coil region" evidence="5">
    <location>
        <begin position="157"/>
        <end position="205"/>
    </location>
</feature>
<evidence type="ECO:0000256" key="6">
    <source>
        <dbReference type="SAM" id="MobiDB-lite"/>
    </source>
</evidence>
<feature type="region of interest" description="Disordered" evidence="6">
    <location>
        <begin position="385"/>
        <end position="413"/>
    </location>
</feature>
<evidence type="ECO:0000313" key="8">
    <source>
        <dbReference type="EMBL" id="KAF7309478.1"/>
    </source>
</evidence>
<dbReference type="InterPro" id="IPR013083">
    <property type="entry name" value="Znf_RING/FYVE/PHD"/>
</dbReference>
<feature type="region of interest" description="Disordered" evidence="6">
    <location>
        <begin position="1"/>
        <end position="151"/>
    </location>
</feature>
<feature type="compositionally biased region" description="Acidic residues" evidence="6">
    <location>
        <begin position="396"/>
        <end position="413"/>
    </location>
</feature>